<dbReference type="FunCoup" id="D4H7H4">
    <property type="interactions" value="215"/>
</dbReference>
<dbReference type="STRING" id="522772.Dacet_1201"/>
<proteinExistence type="inferred from homology"/>
<comment type="similarity">
    <text evidence="2 6">Belongs to the band 7/mec-2 family. HflK subfamily.</text>
</comment>
<evidence type="ECO:0000313" key="8">
    <source>
        <dbReference type="EMBL" id="ADD67973.1"/>
    </source>
</evidence>
<dbReference type="OrthoDB" id="9779595at2"/>
<evidence type="ECO:0000256" key="3">
    <source>
        <dbReference type="ARBA" id="ARBA00022692"/>
    </source>
</evidence>
<dbReference type="InParanoid" id="D4H7H4"/>
<dbReference type="RefSeq" id="WP_013010495.1">
    <property type="nucleotide sequence ID" value="NC_013943.1"/>
</dbReference>
<evidence type="ECO:0000256" key="6">
    <source>
        <dbReference type="RuleBase" id="RU364113"/>
    </source>
</evidence>
<dbReference type="SMART" id="SM00244">
    <property type="entry name" value="PHB"/>
    <property type="match status" value="1"/>
</dbReference>
<reference evidence="8 9" key="1">
    <citation type="journal article" date="2010" name="Stand. Genomic Sci.">
        <title>Complete genome sequence of Denitrovibrio acetiphilus type strain (N2460).</title>
        <authorList>
            <person name="Kiss H."/>
            <person name="Lang E."/>
            <person name="Lapidus A."/>
            <person name="Copeland A."/>
            <person name="Nolan M."/>
            <person name="Glavina Del Rio T."/>
            <person name="Chen F."/>
            <person name="Lucas S."/>
            <person name="Tice H."/>
            <person name="Cheng J.F."/>
            <person name="Han C."/>
            <person name="Goodwin L."/>
            <person name="Pitluck S."/>
            <person name="Liolios K."/>
            <person name="Pati A."/>
            <person name="Ivanova N."/>
            <person name="Mavromatis K."/>
            <person name="Chen A."/>
            <person name="Palaniappan K."/>
            <person name="Land M."/>
            <person name="Hauser L."/>
            <person name="Chang Y.J."/>
            <person name="Jeffries C.D."/>
            <person name="Detter J.C."/>
            <person name="Brettin T."/>
            <person name="Spring S."/>
            <person name="Rohde M."/>
            <person name="Goker M."/>
            <person name="Woyke T."/>
            <person name="Bristow J."/>
            <person name="Eisen J.A."/>
            <person name="Markowitz V."/>
            <person name="Hugenholtz P."/>
            <person name="Kyrpides N.C."/>
            <person name="Klenk H.P."/>
        </authorList>
    </citation>
    <scope>NUCLEOTIDE SEQUENCE [LARGE SCALE GENOMIC DNA]</scope>
    <source>
        <strain evidence="9">DSM 12809 / NBRC 114555 / N2460</strain>
    </source>
</reference>
<keyword evidence="4 6" id="KW-1133">Transmembrane helix</keyword>
<dbReference type="eggNOG" id="COG0330">
    <property type="taxonomic scope" value="Bacteria"/>
</dbReference>
<keyword evidence="3 6" id="KW-0812">Transmembrane</keyword>
<dbReference type="PaxDb" id="522772-Dacet_1201"/>
<dbReference type="EMBL" id="CP001968">
    <property type="protein sequence ID" value="ADD67973.1"/>
    <property type="molecule type" value="Genomic_DNA"/>
</dbReference>
<dbReference type="SUPFAM" id="SSF117892">
    <property type="entry name" value="Band 7/SPFH domain"/>
    <property type="match status" value="1"/>
</dbReference>
<evidence type="ECO:0000256" key="5">
    <source>
        <dbReference type="ARBA" id="ARBA00023136"/>
    </source>
</evidence>
<evidence type="ECO:0000259" key="7">
    <source>
        <dbReference type="SMART" id="SM00244"/>
    </source>
</evidence>
<evidence type="ECO:0000313" key="9">
    <source>
        <dbReference type="Proteomes" id="UP000002012"/>
    </source>
</evidence>
<name>D4H7H4_DENA2</name>
<dbReference type="Proteomes" id="UP000002012">
    <property type="component" value="Chromosome"/>
</dbReference>
<keyword evidence="9" id="KW-1185">Reference proteome</keyword>
<dbReference type="InterPro" id="IPR001107">
    <property type="entry name" value="Band_7"/>
</dbReference>
<dbReference type="AlphaFoldDB" id="D4H7H4"/>
<comment type="subcellular location">
    <subcellularLocation>
        <location evidence="1">Membrane</location>
        <topology evidence="1">Single-pass membrane protein</topology>
    </subcellularLocation>
</comment>
<dbReference type="PANTHER" id="PTHR43327">
    <property type="entry name" value="STOMATIN-LIKE PROTEIN 2, MITOCHONDRIAL"/>
    <property type="match status" value="1"/>
</dbReference>
<organism evidence="8 9">
    <name type="scientific">Denitrovibrio acetiphilus (strain DSM 12809 / NBRC 114555 / N2460)</name>
    <dbReference type="NCBI Taxonomy" id="522772"/>
    <lineage>
        <taxon>Bacteria</taxon>
        <taxon>Pseudomonadati</taxon>
        <taxon>Deferribacterota</taxon>
        <taxon>Deferribacteres</taxon>
        <taxon>Deferribacterales</taxon>
        <taxon>Geovibrionaceae</taxon>
        <taxon>Denitrovibrio</taxon>
    </lineage>
</organism>
<accession>D4H7H4</accession>
<evidence type="ECO:0000256" key="4">
    <source>
        <dbReference type="ARBA" id="ARBA00022989"/>
    </source>
</evidence>
<comment type="function">
    <text evidence="6">HflC and HflK could encode or regulate a protease.</text>
</comment>
<keyword evidence="5 6" id="KW-0472">Membrane</keyword>
<feature type="transmembrane region" description="Helical" evidence="6">
    <location>
        <begin position="31"/>
        <end position="51"/>
    </location>
</feature>
<dbReference type="InterPro" id="IPR050710">
    <property type="entry name" value="Band7/mec-2_domain"/>
</dbReference>
<dbReference type="Gene3D" id="3.30.479.30">
    <property type="entry name" value="Band 7 domain"/>
    <property type="match status" value="1"/>
</dbReference>
<dbReference type="NCBIfam" id="TIGR01933">
    <property type="entry name" value="hflK"/>
    <property type="match status" value="1"/>
</dbReference>
<dbReference type="PANTHER" id="PTHR43327:SF2">
    <property type="entry name" value="MODULATOR OF FTSH PROTEASE HFLK"/>
    <property type="match status" value="1"/>
</dbReference>
<dbReference type="InterPro" id="IPR036013">
    <property type="entry name" value="Band_7/SPFH_dom_sf"/>
</dbReference>
<comment type="subunit">
    <text evidence="6">HflC and HflK may interact to form a multimeric complex.</text>
</comment>
<evidence type="ECO:0000256" key="2">
    <source>
        <dbReference type="ARBA" id="ARBA00006971"/>
    </source>
</evidence>
<evidence type="ECO:0000256" key="1">
    <source>
        <dbReference type="ARBA" id="ARBA00004167"/>
    </source>
</evidence>
<dbReference type="InterPro" id="IPR010201">
    <property type="entry name" value="HflK"/>
</dbReference>
<dbReference type="GO" id="GO:0016020">
    <property type="term" value="C:membrane"/>
    <property type="evidence" value="ECO:0007669"/>
    <property type="project" value="UniProtKB-SubCell"/>
</dbReference>
<gene>
    <name evidence="8" type="ordered locus">Dacet_1201</name>
</gene>
<dbReference type="KEGG" id="dap:Dacet_1201"/>
<feature type="domain" description="Band 7" evidence="7">
    <location>
        <begin position="46"/>
        <end position="221"/>
    </location>
</feature>
<dbReference type="HOGENOM" id="CLU_039173_0_1_0"/>
<dbReference type="Pfam" id="PF01145">
    <property type="entry name" value="Band_7"/>
    <property type="match status" value="1"/>
</dbReference>
<protein>
    <recommendedName>
        <fullName evidence="6">Protein HflK</fullName>
    </recommendedName>
</protein>
<sequence length="331" mass="36695">MNNGNGGQSPWGDDKFDLKDKLPKMNFNAPGASVITIVVIVAWLASGFFIVKPSEQAVVKRFGTVVKVVGSGPSYHLPYPIDSVDKAEVTKVHRLEVGFRTTRSGTKSLPQESLMLTGDENIVSINLSVQYKITDITKYLYNVHDVEDAILDITESAIREVAGREKIDDILTSGKNRIQTETQKEIQAILNKYEAGIQITAVQLQDVEPPQEVVNAFKDVASAREDKNRYINEAEAYQNEVIPRARAEAATMLQQAEGYQQEKVARAEGETNRFESVLKSYRAAPAVTKKRLYLETMEKVLAKSDKKIFDSNIKEITPILGLDKAMSGGAK</sequence>
<dbReference type="CDD" id="cd03404">
    <property type="entry name" value="SPFH_HflK"/>
    <property type="match status" value="1"/>
</dbReference>